<keyword evidence="1" id="KW-1133">Transmembrane helix</keyword>
<feature type="transmembrane region" description="Helical" evidence="1">
    <location>
        <begin position="34"/>
        <end position="56"/>
    </location>
</feature>
<keyword evidence="1" id="KW-0812">Transmembrane</keyword>
<proteinExistence type="predicted"/>
<dbReference type="InterPro" id="IPR009589">
    <property type="entry name" value="PH_YyaB-like"/>
</dbReference>
<keyword evidence="1" id="KW-0472">Membrane</keyword>
<reference evidence="3 4" key="1">
    <citation type="journal article" date="1979" name="Int. J. Syst. Evol. Microbiol.">
        <title>Bacillus globisporus subsp. marinus subsp. nov.</title>
        <authorList>
            <person name="Liu H."/>
        </authorList>
    </citation>
    <scope>NUCLEOTIDE SEQUENCE [LARGE SCALE GENOMIC DNA]</scope>
    <source>
        <strain evidence="3 4">DSM 1297</strain>
    </source>
</reference>
<dbReference type="RefSeq" id="WP_367779658.1">
    <property type="nucleotide sequence ID" value="NZ_JBFMIA010000008.1"/>
</dbReference>
<keyword evidence="4" id="KW-1185">Reference proteome</keyword>
<accession>A0ABV3Q4K1</accession>
<protein>
    <submittedName>
        <fullName evidence="3">PH domain-containing protein</fullName>
    </submittedName>
</protein>
<dbReference type="Proteomes" id="UP001556040">
    <property type="component" value="Unassembled WGS sequence"/>
</dbReference>
<evidence type="ECO:0000313" key="3">
    <source>
        <dbReference type="EMBL" id="MEW9502166.1"/>
    </source>
</evidence>
<dbReference type="Pfam" id="PF06713">
    <property type="entry name" value="bPH_4"/>
    <property type="match status" value="1"/>
</dbReference>
<feature type="transmembrane region" description="Helical" evidence="1">
    <location>
        <begin position="9"/>
        <end position="28"/>
    </location>
</feature>
<name>A0ABV3Q4K1_9BACL</name>
<evidence type="ECO:0000259" key="2">
    <source>
        <dbReference type="Pfam" id="PF06713"/>
    </source>
</evidence>
<sequence>MYFPSKKDWWLTVLICFLMGGTILLSVIEPSVPGIIITTIVSAFLVWIWFTTGYLFTKDELVIRFGPFRSKIPYEKIQSYRDTRSVTSGPALSLDRLEILHDSGVMGVSIVSPVRKEEFKSELERRCPALKNKTLTQ</sequence>
<evidence type="ECO:0000256" key="1">
    <source>
        <dbReference type="SAM" id="Phobius"/>
    </source>
</evidence>
<feature type="domain" description="Uncharacterized protein YyaB-like PH" evidence="2">
    <location>
        <begin position="52"/>
        <end position="127"/>
    </location>
</feature>
<comment type="caution">
    <text evidence="3">The sequence shown here is derived from an EMBL/GenBank/DDBJ whole genome shotgun (WGS) entry which is preliminary data.</text>
</comment>
<evidence type="ECO:0000313" key="4">
    <source>
        <dbReference type="Proteomes" id="UP001556040"/>
    </source>
</evidence>
<gene>
    <name evidence="3" type="ORF">AB1471_10205</name>
</gene>
<dbReference type="EMBL" id="JBFMIA010000008">
    <property type="protein sequence ID" value="MEW9502166.1"/>
    <property type="molecule type" value="Genomic_DNA"/>
</dbReference>
<organism evidence="3 4">
    <name type="scientific">Jeotgalibacillus marinus</name>
    <dbReference type="NCBI Taxonomy" id="86667"/>
    <lineage>
        <taxon>Bacteria</taxon>
        <taxon>Bacillati</taxon>
        <taxon>Bacillota</taxon>
        <taxon>Bacilli</taxon>
        <taxon>Bacillales</taxon>
        <taxon>Caryophanaceae</taxon>
        <taxon>Jeotgalibacillus</taxon>
    </lineage>
</organism>